<dbReference type="AlphaFoldDB" id="A0AAD9ZUJ9"/>
<dbReference type="EMBL" id="JANJYJ010000008">
    <property type="protein sequence ID" value="KAK3193565.1"/>
    <property type="molecule type" value="Genomic_DNA"/>
</dbReference>
<dbReference type="Proteomes" id="UP001281410">
    <property type="component" value="Unassembled WGS sequence"/>
</dbReference>
<gene>
    <name evidence="1" type="ORF">Dsin_024875</name>
</gene>
<keyword evidence="2" id="KW-1185">Reference proteome</keyword>
<dbReference type="InterPro" id="IPR036259">
    <property type="entry name" value="MFS_trans_sf"/>
</dbReference>
<organism evidence="1 2">
    <name type="scientific">Dipteronia sinensis</name>
    <dbReference type="NCBI Taxonomy" id="43782"/>
    <lineage>
        <taxon>Eukaryota</taxon>
        <taxon>Viridiplantae</taxon>
        <taxon>Streptophyta</taxon>
        <taxon>Embryophyta</taxon>
        <taxon>Tracheophyta</taxon>
        <taxon>Spermatophyta</taxon>
        <taxon>Magnoliopsida</taxon>
        <taxon>eudicotyledons</taxon>
        <taxon>Gunneridae</taxon>
        <taxon>Pentapetalae</taxon>
        <taxon>rosids</taxon>
        <taxon>malvids</taxon>
        <taxon>Sapindales</taxon>
        <taxon>Sapindaceae</taxon>
        <taxon>Hippocastanoideae</taxon>
        <taxon>Acereae</taxon>
        <taxon>Dipteronia</taxon>
    </lineage>
</organism>
<sequence>MDSSSKDNEFYRIARTQRLIALCSTVPGYWFTVPAEIFPAMLRSTCHGISAACGKLGVGEIVGVFGQRQMQGSTLQVLG</sequence>
<accession>A0AAD9ZUJ9</accession>
<reference evidence="1" key="1">
    <citation type="journal article" date="2023" name="Plant J.">
        <title>Genome sequences and population genomics provide insights into the demographic history, inbreeding, and mutation load of two 'living fossil' tree species of Dipteronia.</title>
        <authorList>
            <person name="Feng Y."/>
            <person name="Comes H.P."/>
            <person name="Chen J."/>
            <person name="Zhu S."/>
            <person name="Lu R."/>
            <person name="Zhang X."/>
            <person name="Li P."/>
            <person name="Qiu J."/>
            <person name="Olsen K.M."/>
            <person name="Qiu Y."/>
        </authorList>
    </citation>
    <scope>NUCLEOTIDE SEQUENCE</scope>
    <source>
        <strain evidence="1">NBL</strain>
    </source>
</reference>
<name>A0AAD9ZUJ9_9ROSI</name>
<comment type="caution">
    <text evidence="1">The sequence shown here is derived from an EMBL/GenBank/DDBJ whole genome shotgun (WGS) entry which is preliminary data.</text>
</comment>
<protein>
    <submittedName>
        <fullName evidence="1">Uncharacterized protein</fullName>
    </submittedName>
</protein>
<proteinExistence type="predicted"/>
<evidence type="ECO:0000313" key="1">
    <source>
        <dbReference type="EMBL" id="KAK3193565.1"/>
    </source>
</evidence>
<evidence type="ECO:0000313" key="2">
    <source>
        <dbReference type="Proteomes" id="UP001281410"/>
    </source>
</evidence>
<dbReference type="Gene3D" id="1.20.1250.20">
    <property type="entry name" value="MFS general substrate transporter like domains"/>
    <property type="match status" value="1"/>
</dbReference>